<dbReference type="EMBL" id="JABEZZ010000009">
    <property type="protein sequence ID" value="MBA0594219.1"/>
    <property type="molecule type" value="Genomic_DNA"/>
</dbReference>
<proteinExistence type="predicted"/>
<dbReference type="PANTHER" id="PTHR31280:SF4">
    <property type="entry name" value="ELONGATION FACTOR TS (DUF810)"/>
    <property type="match status" value="1"/>
</dbReference>
<comment type="caution">
    <text evidence="3">The sequence shown here is derived from an EMBL/GenBank/DDBJ whole genome shotgun (WGS) entry which is preliminary data.</text>
</comment>
<organism evidence="3 4">
    <name type="scientific">Gossypium raimondii</name>
    <name type="common">Peruvian cotton</name>
    <name type="synonym">Gossypium klotzschianum subsp. raimondii</name>
    <dbReference type="NCBI Taxonomy" id="29730"/>
    <lineage>
        <taxon>Eukaryota</taxon>
        <taxon>Viridiplantae</taxon>
        <taxon>Streptophyta</taxon>
        <taxon>Embryophyta</taxon>
        <taxon>Tracheophyta</taxon>
        <taxon>Spermatophyta</taxon>
        <taxon>Magnoliopsida</taxon>
        <taxon>eudicotyledons</taxon>
        <taxon>Gunneridae</taxon>
        <taxon>Pentapetalae</taxon>
        <taxon>rosids</taxon>
        <taxon>malvids</taxon>
        <taxon>Malvales</taxon>
        <taxon>Malvaceae</taxon>
        <taxon>Malvoideae</taxon>
        <taxon>Gossypium</taxon>
    </lineage>
</organism>
<evidence type="ECO:0000256" key="1">
    <source>
        <dbReference type="SAM" id="MobiDB-lite"/>
    </source>
</evidence>
<feature type="non-terminal residue" evidence="3">
    <location>
        <position position="73"/>
    </location>
</feature>
<sequence>MPALTRCEIGSKFQGVWKKKEKSQNSQKRNSQVATMNGDNSFGIPQLCVRINTFHRIRSEMDVLEKRIITHLR</sequence>
<gene>
    <name evidence="3" type="ORF">Gorai_011131</name>
</gene>
<dbReference type="InterPro" id="IPR057984">
    <property type="entry name" value="PATROL1_C"/>
</dbReference>
<evidence type="ECO:0000313" key="4">
    <source>
        <dbReference type="Proteomes" id="UP000593578"/>
    </source>
</evidence>
<name>A0A7J8PY61_GOSRA</name>
<feature type="region of interest" description="Disordered" evidence="1">
    <location>
        <begin position="18"/>
        <end position="37"/>
    </location>
</feature>
<evidence type="ECO:0000313" key="3">
    <source>
        <dbReference type="EMBL" id="MBA0594219.1"/>
    </source>
</evidence>
<feature type="domain" description="PATROL1-like C-terminal" evidence="2">
    <location>
        <begin position="1"/>
        <end position="72"/>
    </location>
</feature>
<dbReference type="Proteomes" id="UP000593578">
    <property type="component" value="Unassembled WGS sequence"/>
</dbReference>
<feature type="compositionally biased region" description="Polar residues" evidence="1">
    <location>
        <begin position="24"/>
        <end position="37"/>
    </location>
</feature>
<dbReference type="Pfam" id="PF25761">
    <property type="entry name" value="TPR_PATROL1"/>
    <property type="match status" value="1"/>
</dbReference>
<dbReference type="InterPro" id="IPR008528">
    <property type="entry name" value="unc-13_homologue"/>
</dbReference>
<protein>
    <recommendedName>
        <fullName evidence="2">PATROL1-like C-terminal domain-containing protein</fullName>
    </recommendedName>
</protein>
<accession>A0A7J8PY61</accession>
<dbReference type="PANTHER" id="PTHR31280">
    <property type="entry name" value="PROTEIN UNC-13 HOMOLOG"/>
    <property type="match status" value="1"/>
</dbReference>
<reference evidence="3 4" key="1">
    <citation type="journal article" date="2019" name="Genome Biol. Evol.">
        <title>Insights into the evolution of the New World diploid cottons (Gossypium, subgenus Houzingenia) based on genome sequencing.</title>
        <authorList>
            <person name="Grover C.E."/>
            <person name="Arick M.A. 2nd"/>
            <person name="Thrash A."/>
            <person name="Conover J.L."/>
            <person name="Sanders W.S."/>
            <person name="Peterson D.G."/>
            <person name="Frelichowski J.E."/>
            <person name="Scheffler J.A."/>
            <person name="Scheffler B.E."/>
            <person name="Wendel J.F."/>
        </authorList>
    </citation>
    <scope>NUCLEOTIDE SEQUENCE [LARGE SCALE GENOMIC DNA]</scope>
    <source>
        <strain evidence="3">8</strain>
        <tissue evidence="3">Leaf</tissue>
    </source>
</reference>
<dbReference type="AlphaFoldDB" id="A0A7J8PY61"/>
<evidence type="ECO:0000259" key="2">
    <source>
        <dbReference type="Pfam" id="PF25761"/>
    </source>
</evidence>